<dbReference type="Proteomes" id="UP001205612">
    <property type="component" value="Unassembled WGS sequence"/>
</dbReference>
<feature type="region of interest" description="Disordered" evidence="1">
    <location>
        <begin position="29"/>
        <end position="55"/>
    </location>
</feature>
<gene>
    <name evidence="3" type="ORF">NX794_12510</name>
</gene>
<reference evidence="3 4" key="1">
    <citation type="submission" date="2022-08" db="EMBL/GenBank/DDBJ databases">
        <authorList>
            <person name="Somphong A."/>
            <person name="Phongsopitanun W."/>
        </authorList>
    </citation>
    <scope>NUCLEOTIDE SEQUENCE [LARGE SCALE GENOMIC DNA]</scope>
    <source>
        <strain evidence="3 4">LP11</strain>
    </source>
</reference>
<dbReference type="RefSeq" id="WP_258778535.1">
    <property type="nucleotide sequence ID" value="NZ_JANUGP010000007.1"/>
</dbReference>
<evidence type="ECO:0000313" key="4">
    <source>
        <dbReference type="Proteomes" id="UP001205612"/>
    </source>
</evidence>
<dbReference type="EMBL" id="JANUGP010000007">
    <property type="protein sequence ID" value="MCS0602026.1"/>
    <property type="molecule type" value="Genomic_DNA"/>
</dbReference>
<comment type="caution">
    <text evidence="3">The sequence shown here is derived from an EMBL/GenBank/DDBJ whole genome shotgun (WGS) entry which is preliminary data.</text>
</comment>
<evidence type="ECO:0000256" key="1">
    <source>
        <dbReference type="SAM" id="MobiDB-lite"/>
    </source>
</evidence>
<evidence type="ECO:0008006" key="5">
    <source>
        <dbReference type="Google" id="ProtNLM"/>
    </source>
</evidence>
<evidence type="ECO:0000256" key="2">
    <source>
        <dbReference type="SAM" id="SignalP"/>
    </source>
</evidence>
<keyword evidence="4" id="KW-1185">Reference proteome</keyword>
<organism evidence="3 4">
    <name type="scientific">Streptomyces pyxinicus</name>
    <dbReference type="NCBI Taxonomy" id="2970331"/>
    <lineage>
        <taxon>Bacteria</taxon>
        <taxon>Bacillati</taxon>
        <taxon>Actinomycetota</taxon>
        <taxon>Actinomycetes</taxon>
        <taxon>Kitasatosporales</taxon>
        <taxon>Streptomycetaceae</taxon>
        <taxon>Streptomyces</taxon>
    </lineage>
</organism>
<keyword evidence="2" id="KW-0732">Signal</keyword>
<protein>
    <recommendedName>
        <fullName evidence="5">Nuclear transport factor 2 family protein</fullName>
    </recommendedName>
</protein>
<evidence type="ECO:0000313" key="3">
    <source>
        <dbReference type="EMBL" id="MCS0602026.1"/>
    </source>
</evidence>
<accession>A0ABT2B0W6</accession>
<feature type="compositionally biased region" description="Low complexity" evidence="1">
    <location>
        <begin position="190"/>
        <end position="199"/>
    </location>
</feature>
<feature type="region of interest" description="Disordered" evidence="1">
    <location>
        <begin position="165"/>
        <end position="199"/>
    </location>
</feature>
<feature type="chain" id="PRO_5046624813" description="Nuclear transport factor 2 family protein" evidence="2">
    <location>
        <begin position="25"/>
        <end position="199"/>
    </location>
</feature>
<proteinExistence type="predicted"/>
<feature type="signal peptide" evidence="2">
    <location>
        <begin position="1"/>
        <end position="24"/>
    </location>
</feature>
<dbReference type="PROSITE" id="PS51257">
    <property type="entry name" value="PROKAR_LIPOPROTEIN"/>
    <property type="match status" value="1"/>
</dbReference>
<name>A0ABT2B0W6_9ACTN</name>
<sequence>MPRTPRKRRALVALAACVLLPFTAAGCQSGEAQERGGTPSATPSPAGTILDGTDDTGRNLREVAAKGAPRVAVEVTPDTAGGWDVRLTFHRFRCSAPGTGQRVVPGRGLAHLFVDGHQVARLRTTAFHLPDRLVPRGTHHVTARLYADDGTVWAVRGRPVQSTADITVSGADAGPAEGTGQAGSTREPTETTTTVVVRD</sequence>